<evidence type="ECO:0000256" key="5">
    <source>
        <dbReference type="SAM" id="SignalP"/>
    </source>
</evidence>
<dbReference type="GO" id="GO:0020037">
    <property type="term" value="F:heme binding"/>
    <property type="evidence" value="ECO:0007669"/>
    <property type="project" value="InterPro"/>
</dbReference>
<dbReference type="PROSITE" id="PS51007">
    <property type="entry name" value="CYTC"/>
    <property type="match status" value="1"/>
</dbReference>
<sequence length="394" mass="41750">MSRAAATFAALTLGAVILCAGCAKPPKPGEPLVGLTPEERALFDRGKARFTTVFTPGTGLGPTFNSDACAECHEDPAVGGRGDEVEVHVSAFMPETGFCDPLVDKGGFVIEQKVTPALHAALGIDSEPLPPDATVAHRTTPDVLGFGLLDAIPDSVILANADPDDRNHDGISGRPNRFFDGRIGRFGRKALVPTLAEFNNGAYAAEMGITSPAVPNEETVGGQPIPAGVDSVPEPEINQEGLDLTNAFVRFLSPPAPEKLSKVGKRGRQLFTEVGCNRCHLPALWTGNNPVRALRYKKVAAYTDLLLHDMGPELADMCLGQASPSEFRTEPLMGLRFSANSEGEGEASFLHDGRAKTVEEAIRMHGGEGAASRDKFAALSEAERAALIKFLESL</sequence>
<dbReference type="Proteomes" id="UP000317691">
    <property type="component" value="Unassembled WGS sequence"/>
</dbReference>
<evidence type="ECO:0000313" key="8">
    <source>
        <dbReference type="Proteomes" id="UP000317691"/>
    </source>
</evidence>
<keyword evidence="5" id="KW-0732">Signal</keyword>
<evidence type="ECO:0000313" key="7">
    <source>
        <dbReference type="EMBL" id="TMQ65935.1"/>
    </source>
</evidence>
<dbReference type="InterPro" id="IPR009056">
    <property type="entry name" value="Cyt_c-like_dom"/>
</dbReference>
<dbReference type="InterPro" id="IPR051395">
    <property type="entry name" value="Cytochrome_c_Peroxidase/MauG"/>
</dbReference>
<feature type="domain" description="Cytochrome c" evidence="6">
    <location>
        <begin position="262"/>
        <end position="394"/>
    </location>
</feature>
<keyword evidence="3 4" id="KW-0408">Iron</keyword>
<evidence type="ECO:0000256" key="1">
    <source>
        <dbReference type="ARBA" id="ARBA00022617"/>
    </source>
</evidence>
<evidence type="ECO:0000256" key="4">
    <source>
        <dbReference type="PROSITE-ProRule" id="PRU00433"/>
    </source>
</evidence>
<dbReference type="Gene3D" id="1.10.760.10">
    <property type="entry name" value="Cytochrome c-like domain"/>
    <property type="match status" value="1"/>
</dbReference>
<keyword evidence="2 4" id="KW-0479">Metal-binding</keyword>
<evidence type="ECO:0000256" key="2">
    <source>
        <dbReference type="ARBA" id="ARBA00022723"/>
    </source>
</evidence>
<accession>A0A538TQS2</accession>
<dbReference type="GO" id="GO:0009055">
    <property type="term" value="F:electron transfer activity"/>
    <property type="evidence" value="ECO:0007669"/>
    <property type="project" value="InterPro"/>
</dbReference>
<dbReference type="PANTHER" id="PTHR30600">
    <property type="entry name" value="CYTOCHROME C PEROXIDASE-RELATED"/>
    <property type="match status" value="1"/>
</dbReference>
<dbReference type="Pfam" id="PF06537">
    <property type="entry name" value="DHOR"/>
    <property type="match status" value="1"/>
</dbReference>
<dbReference type="GO" id="GO:0046872">
    <property type="term" value="F:metal ion binding"/>
    <property type="evidence" value="ECO:0007669"/>
    <property type="project" value="UniProtKB-KW"/>
</dbReference>
<dbReference type="GO" id="GO:0004130">
    <property type="term" value="F:cytochrome-c peroxidase activity"/>
    <property type="evidence" value="ECO:0007669"/>
    <property type="project" value="TreeGrafter"/>
</dbReference>
<organism evidence="7 8">
    <name type="scientific">Eiseniibacteriota bacterium</name>
    <dbReference type="NCBI Taxonomy" id="2212470"/>
    <lineage>
        <taxon>Bacteria</taxon>
        <taxon>Candidatus Eiseniibacteriota</taxon>
    </lineage>
</organism>
<gene>
    <name evidence="7" type="ORF">E6K79_03445</name>
</gene>
<dbReference type="InterPro" id="IPR036909">
    <property type="entry name" value="Cyt_c-like_dom_sf"/>
</dbReference>
<dbReference type="AlphaFoldDB" id="A0A538TQS2"/>
<feature type="chain" id="PRO_5021795167" description="Cytochrome c domain-containing protein" evidence="5">
    <location>
        <begin position="21"/>
        <end position="394"/>
    </location>
</feature>
<dbReference type="PANTHER" id="PTHR30600:SF4">
    <property type="entry name" value="CYTOCHROME C DOMAIN-CONTAINING PROTEIN"/>
    <property type="match status" value="1"/>
</dbReference>
<dbReference type="EMBL" id="VBOZ01000010">
    <property type="protein sequence ID" value="TMQ65935.1"/>
    <property type="molecule type" value="Genomic_DNA"/>
</dbReference>
<evidence type="ECO:0000259" key="6">
    <source>
        <dbReference type="PROSITE" id="PS51007"/>
    </source>
</evidence>
<proteinExistence type="predicted"/>
<name>A0A538TQS2_UNCEI</name>
<dbReference type="InterPro" id="IPR010538">
    <property type="entry name" value="DHOR"/>
</dbReference>
<dbReference type="SUPFAM" id="SSF46626">
    <property type="entry name" value="Cytochrome c"/>
    <property type="match status" value="1"/>
</dbReference>
<keyword evidence="1 4" id="KW-0349">Heme</keyword>
<reference evidence="7 8" key="1">
    <citation type="journal article" date="2019" name="Nat. Microbiol.">
        <title>Mediterranean grassland soil C-N compound turnover is dependent on rainfall and depth, and is mediated by genomically divergent microorganisms.</title>
        <authorList>
            <person name="Diamond S."/>
            <person name="Andeer P.F."/>
            <person name="Li Z."/>
            <person name="Crits-Christoph A."/>
            <person name="Burstein D."/>
            <person name="Anantharaman K."/>
            <person name="Lane K.R."/>
            <person name="Thomas B.C."/>
            <person name="Pan C."/>
            <person name="Northen T.R."/>
            <person name="Banfield J.F."/>
        </authorList>
    </citation>
    <scope>NUCLEOTIDE SEQUENCE [LARGE SCALE GENOMIC DNA]</scope>
    <source>
        <strain evidence="7">WS_9</strain>
    </source>
</reference>
<evidence type="ECO:0000256" key="3">
    <source>
        <dbReference type="ARBA" id="ARBA00023004"/>
    </source>
</evidence>
<protein>
    <recommendedName>
        <fullName evidence="6">Cytochrome c domain-containing protein</fullName>
    </recommendedName>
</protein>
<feature type="signal peptide" evidence="5">
    <location>
        <begin position="1"/>
        <end position="20"/>
    </location>
</feature>
<comment type="caution">
    <text evidence="7">The sequence shown here is derived from an EMBL/GenBank/DDBJ whole genome shotgun (WGS) entry which is preliminary data.</text>
</comment>